<feature type="transmembrane region" description="Helical" evidence="1">
    <location>
        <begin position="215"/>
        <end position="236"/>
    </location>
</feature>
<dbReference type="OrthoDB" id="1911369at2"/>
<gene>
    <name evidence="2" type="ORF">AZI98_14040</name>
</gene>
<dbReference type="AlphaFoldDB" id="A0A165X2K9"/>
<dbReference type="EMBL" id="LWBR01000048">
    <property type="protein sequence ID" value="KZN95555.1"/>
    <property type="molecule type" value="Genomic_DNA"/>
</dbReference>
<keyword evidence="1" id="KW-0812">Transmembrane</keyword>
<comment type="caution">
    <text evidence="2">The sequence shown here is derived from an EMBL/GenBank/DDBJ whole genome shotgun (WGS) entry which is preliminary data.</text>
</comment>
<reference evidence="2 3" key="1">
    <citation type="submission" date="2016-04" db="EMBL/GenBank/DDBJ databases">
        <title>Draft genome sequence of Aeribacillus pallidus 8m3 from petroleum reservoir.</title>
        <authorList>
            <person name="Poltaraus A.B."/>
            <person name="Nazina T.N."/>
            <person name="Tourova T.P."/>
            <person name="Malakho S.M."/>
            <person name="Korshunova A.V."/>
            <person name="Sokolova D.S."/>
        </authorList>
    </citation>
    <scope>NUCLEOTIDE SEQUENCE [LARGE SCALE GENOMIC DNA]</scope>
    <source>
        <strain evidence="2 3">8m3</strain>
    </source>
</reference>
<sequence length="252" mass="29534">MAIDNEKIPFPSDKEIKQEIQKIIAKGMNKKPSFWQYMFTMYREVGFRNVFRDLTEIAFTIVLTIAVFAMFVLSTAKYFSWTALDVYTFIFCFSPVIYFVIVFFFFICQKQKPAFEVEMTCKYNVYQLAAFRMFMFSIFAMLANGVIIFWLATEFSIHFPFAFLLSVASLFLFAAAFLYVLLYVPTKSGKIALFISWIAANLFLSYMNSYVYQAFLLNVPYFIYIIIGMAAMYIYVHQLKLFFVKTNIKGVL</sequence>
<dbReference type="STRING" id="33936.AZI98_14040"/>
<dbReference type="Proteomes" id="UP000076476">
    <property type="component" value="Unassembled WGS sequence"/>
</dbReference>
<organism evidence="2 3">
    <name type="scientific">Aeribacillus pallidus</name>
    <dbReference type="NCBI Taxonomy" id="33936"/>
    <lineage>
        <taxon>Bacteria</taxon>
        <taxon>Bacillati</taxon>
        <taxon>Bacillota</taxon>
        <taxon>Bacilli</taxon>
        <taxon>Bacillales</taxon>
        <taxon>Bacillaceae</taxon>
        <taxon>Aeribacillus</taxon>
    </lineage>
</organism>
<feature type="transmembrane region" description="Helical" evidence="1">
    <location>
        <begin position="191"/>
        <end position="209"/>
    </location>
</feature>
<keyword evidence="3" id="KW-1185">Reference proteome</keyword>
<protein>
    <submittedName>
        <fullName evidence="2">Uncharacterized protein</fullName>
    </submittedName>
</protein>
<name>A0A165X2K9_9BACI</name>
<feature type="transmembrane region" description="Helical" evidence="1">
    <location>
        <begin position="57"/>
        <end position="80"/>
    </location>
</feature>
<evidence type="ECO:0000313" key="3">
    <source>
        <dbReference type="Proteomes" id="UP000076476"/>
    </source>
</evidence>
<feature type="transmembrane region" description="Helical" evidence="1">
    <location>
        <begin position="157"/>
        <end position="184"/>
    </location>
</feature>
<feature type="transmembrane region" description="Helical" evidence="1">
    <location>
        <begin position="129"/>
        <end position="151"/>
    </location>
</feature>
<evidence type="ECO:0000256" key="1">
    <source>
        <dbReference type="SAM" id="Phobius"/>
    </source>
</evidence>
<keyword evidence="1" id="KW-0472">Membrane</keyword>
<evidence type="ECO:0000313" key="2">
    <source>
        <dbReference type="EMBL" id="KZN95555.1"/>
    </source>
</evidence>
<dbReference type="RefSeq" id="WP_063388898.1">
    <property type="nucleotide sequence ID" value="NZ_LWBR01000048.1"/>
</dbReference>
<proteinExistence type="predicted"/>
<feature type="transmembrane region" description="Helical" evidence="1">
    <location>
        <begin position="86"/>
        <end position="108"/>
    </location>
</feature>
<keyword evidence="1" id="KW-1133">Transmembrane helix</keyword>
<accession>A0A165X2K9</accession>